<dbReference type="Gene3D" id="3.40.50.720">
    <property type="entry name" value="NAD(P)-binding Rossmann-like Domain"/>
    <property type="match status" value="1"/>
</dbReference>
<dbReference type="InterPro" id="IPR036291">
    <property type="entry name" value="NAD(P)-bd_dom_sf"/>
</dbReference>
<proteinExistence type="predicted"/>
<gene>
    <name evidence="2" type="ordered locus">Cpin_6275</name>
</gene>
<dbReference type="SUPFAM" id="SSF51735">
    <property type="entry name" value="NAD(P)-binding Rossmann-fold domains"/>
    <property type="match status" value="1"/>
</dbReference>
<accession>A0A979GZ60</accession>
<dbReference type="AlphaFoldDB" id="A0A979GZ60"/>
<feature type="domain" description="NAD-dependent epimerase/dehydratase" evidence="1">
    <location>
        <begin position="3"/>
        <end position="212"/>
    </location>
</feature>
<reference evidence="3" key="1">
    <citation type="submission" date="2009-08" db="EMBL/GenBank/DDBJ databases">
        <title>The complete genome of Chitinophaga pinensis DSM 2588.</title>
        <authorList>
            <consortium name="US DOE Joint Genome Institute (JGI-PGF)"/>
            <person name="Lucas S."/>
            <person name="Copeland A."/>
            <person name="Lapidus A."/>
            <person name="Glavina del Rio T."/>
            <person name="Dalin E."/>
            <person name="Tice H."/>
            <person name="Bruce D."/>
            <person name="Goodwin L."/>
            <person name="Pitluck S."/>
            <person name="Kyrpides N."/>
            <person name="Mavromatis K."/>
            <person name="Ivanova N."/>
            <person name="Mikhailova N."/>
            <person name="Sims D."/>
            <person name="Meinche L."/>
            <person name="Brettin T."/>
            <person name="Detter J.C."/>
            <person name="Han C."/>
            <person name="Larimer F."/>
            <person name="Land M."/>
            <person name="Hauser L."/>
            <person name="Markowitz V."/>
            <person name="Cheng J.-F."/>
            <person name="Hugenholtz P."/>
            <person name="Woyke T."/>
            <person name="Wu D."/>
            <person name="Spring S."/>
            <person name="Klenk H.-P."/>
            <person name="Eisen J.A."/>
        </authorList>
    </citation>
    <scope>NUCLEOTIDE SEQUENCE [LARGE SCALE GENOMIC DNA]</scope>
    <source>
        <strain evidence="3">ATCC 43595 / DSM 2588 / LMG 13176 / NBRC 15968 / NCIMB 11800 / UQM 2034</strain>
    </source>
</reference>
<dbReference type="EMBL" id="CP001699">
    <property type="protein sequence ID" value="ACU63681.1"/>
    <property type="molecule type" value="Genomic_DNA"/>
</dbReference>
<dbReference type="PANTHER" id="PTHR48079:SF6">
    <property type="entry name" value="NAD(P)-BINDING DOMAIN-CONTAINING PROTEIN-RELATED"/>
    <property type="match status" value="1"/>
</dbReference>
<dbReference type="Pfam" id="PF01370">
    <property type="entry name" value="Epimerase"/>
    <property type="match status" value="1"/>
</dbReference>
<dbReference type="Proteomes" id="UP000002215">
    <property type="component" value="Chromosome"/>
</dbReference>
<dbReference type="CDD" id="cd05262">
    <property type="entry name" value="SDR_a7"/>
    <property type="match status" value="1"/>
</dbReference>
<sequence length="302" mass="32480">MRVFVTGASGFVGSAVVKELINAGHHVLGLARSEAAAKKITALGADVHLGDLADPESLLTAVANVDGVIHTGFNHDFSKFAENCELDRKAIEAMGGVLAGTRKPFIITSAIGVLTSVDRLLTEDDKPSPASHNPRVASELAAGELVAKGIKVAVVRLPTTVHGEGDRSGLVPIMMRLATEKGYTAYKDDGLNRWPAVHVLDTARLYRLIVEKEYPAGTVVHAITEEGLYFKDIATAIGKRLNLPTESKSREAAPDYFGWFSHFAGLNCAASSQQTQAFFGWHPQHATLMEDLQGTVYFSEKK</sequence>
<dbReference type="KEGG" id="cpi:Cpin_6275"/>
<dbReference type="InterPro" id="IPR051783">
    <property type="entry name" value="NAD(P)-dependent_oxidoreduct"/>
</dbReference>
<evidence type="ECO:0000313" key="3">
    <source>
        <dbReference type="Proteomes" id="UP000002215"/>
    </source>
</evidence>
<evidence type="ECO:0000313" key="2">
    <source>
        <dbReference type="EMBL" id="ACU63681.1"/>
    </source>
</evidence>
<dbReference type="OrthoDB" id="9807212at2"/>
<evidence type="ECO:0000259" key="1">
    <source>
        <dbReference type="Pfam" id="PF01370"/>
    </source>
</evidence>
<protein>
    <submittedName>
        <fullName evidence="2">NAD-dependent epimerase/dehydratase</fullName>
    </submittedName>
</protein>
<reference evidence="2 3" key="2">
    <citation type="journal article" date="2010" name="Stand. Genomic Sci.">
        <title>Complete genome sequence of Chitinophaga pinensis type strain (UQM 2034).</title>
        <authorList>
            <person name="Glavina Del Rio T."/>
            <person name="Abt B."/>
            <person name="Spring S."/>
            <person name="Lapidus A."/>
            <person name="Nolan M."/>
            <person name="Tice H."/>
            <person name="Copeland A."/>
            <person name="Cheng J.F."/>
            <person name="Chen F."/>
            <person name="Bruce D."/>
            <person name="Goodwin L."/>
            <person name="Pitluck S."/>
            <person name="Ivanova N."/>
            <person name="Mavromatis K."/>
            <person name="Mikhailova N."/>
            <person name="Pati A."/>
            <person name="Chen A."/>
            <person name="Palaniappan K."/>
            <person name="Land M."/>
            <person name="Hauser L."/>
            <person name="Chang Y.J."/>
            <person name="Jeffries C.D."/>
            <person name="Chain P."/>
            <person name="Saunders E."/>
            <person name="Detter J.C."/>
            <person name="Brettin T."/>
            <person name="Rohde M."/>
            <person name="Goker M."/>
            <person name="Bristow J."/>
            <person name="Eisen J.A."/>
            <person name="Markowitz V."/>
            <person name="Hugenholtz P."/>
            <person name="Kyrpides N.C."/>
            <person name="Klenk H.P."/>
            <person name="Lucas S."/>
        </authorList>
    </citation>
    <scope>NUCLEOTIDE SEQUENCE [LARGE SCALE GENOMIC DNA]</scope>
    <source>
        <strain evidence="3">ATCC 43595 / DSM 2588 / LMG 13176 / NBRC 15968 / NCIMB 11800 / UQM 2034</strain>
    </source>
</reference>
<dbReference type="GO" id="GO:0004029">
    <property type="term" value="F:aldehyde dehydrogenase (NAD+) activity"/>
    <property type="evidence" value="ECO:0007669"/>
    <property type="project" value="TreeGrafter"/>
</dbReference>
<name>A0A979GZ60_CHIPD</name>
<organism evidence="2 3">
    <name type="scientific">Chitinophaga pinensis (strain ATCC 43595 / DSM 2588 / LMG 13176 / NBRC 15968 / NCIMB 11800 / UQM 2034)</name>
    <dbReference type="NCBI Taxonomy" id="485918"/>
    <lineage>
        <taxon>Bacteria</taxon>
        <taxon>Pseudomonadati</taxon>
        <taxon>Bacteroidota</taxon>
        <taxon>Chitinophagia</taxon>
        <taxon>Chitinophagales</taxon>
        <taxon>Chitinophagaceae</taxon>
        <taxon>Chitinophaga</taxon>
    </lineage>
</organism>
<dbReference type="PANTHER" id="PTHR48079">
    <property type="entry name" value="PROTEIN YEEZ"/>
    <property type="match status" value="1"/>
</dbReference>
<dbReference type="InterPro" id="IPR001509">
    <property type="entry name" value="Epimerase_deHydtase"/>
</dbReference>
<dbReference type="RefSeq" id="WP_012793846.1">
    <property type="nucleotide sequence ID" value="NC_013132.1"/>
</dbReference>
<dbReference type="GO" id="GO:0005737">
    <property type="term" value="C:cytoplasm"/>
    <property type="evidence" value="ECO:0007669"/>
    <property type="project" value="TreeGrafter"/>
</dbReference>